<dbReference type="InterPro" id="IPR005944">
    <property type="entry name" value="Pro_iminopeptidase"/>
</dbReference>
<feature type="active site" description="Nucleophile" evidence="12">
    <location>
        <position position="110"/>
    </location>
</feature>
<evidence type="ECO:0000256" key="5">
    <source>
        <dbReference type="ARBA" id="ARBA00021843"/>
    </source>
</evidence>
<keyword evidence="9 11" id="KW-0378">Hydrolase</keyword>
<dbReference type="KEGG" id="hna:Hneap_2074"/>
<comment type="similarity">
    <text evidence="3 11 13">Belongs to the peptidase S33 family.</text>
</comment>
<dbReference type="Gene3D" id="3.40.50.1820">
    <property type="entry name" value="alpha/beta hydrolase"/>
    <property type="match status" value="1"/>
</dbReference>
<dbReference type="Proteomes" id="UP000009102">
    <property type="component" value="Chromosome"/>
</dbReference>
<dbReference type="PANTHER" id="PTHR43722:SF1">
    <property type="entry name" value="PROLINE IMINOPEPTIDASE"/>
    <property type="match status" value="1"/>
</dbReference>
<reference evidence="15 16" key="1">
    <citation type="submission" date="2009-10" db="EMBL/GenBank/DDBJ databases">
        <title>Complete sequence of Halothiobacillus neapolitanus c2.</title>
        <authorList>
            <consortium name="US DOE Joint Genome Institute"/>
            <person name="Lucas S."/>
            <person name="Copeland A."/>
            <person name="Lapidus A."/>
            <person name="Glavina del Rio T."/>
            <person name="Tice H."/>
            <person name="Bruce D."/>
            <person name="Goodwin L."/>
            <person name="Pitluck S."/>
            <person name="Davenport K."/>
            <person name="Brettin T."/>
            <person name="Detter J.C."/>
            <person name="Han C."/>
            <person name="Tapia R."/>
            <person name="Larimer F."/>
            <person name="Land M."/>
            <person name="Hauser L."/>
            <person name="Kyrpides N."/>
            <person name="Mikhailova N."/>
            <person name="Kerfeld C."/>
            <person name="Cannon G."/>
            <person name="Heinhort S."/>
        </authorList>
    </citation>
    <scope>NUCLEOTIDE SEQUENCE [LARGE SCALE GENOMIC DNA]</scope>
    <source>
        <strain evidence="16">ATCC 23641 / c2</strain>
    </source>
</reference>
<dbReference type="GO" id="GO:0004177">
    <property type="term" value="F:aminopeptidase activity"/>
    <property type="evidence" value="ECO:0007669"/>
    <property type="project" value="UniProtKB-UniRule"/>
</dbReference>
<evidence type="ECO:0000256" key="1">
    <source>
        <dbReference type="ARBA" id="ARBA00001585"/>
    </source>
</evidence>
<evidence type="ECO:0000259" key="14">
    <source>
        <dbReference type="Pfam" id="PF00561"/>
    </source>
</evidence>
<keyword evidence="16" id="KW-1185">Reference proteome</keyword>
<evidence type="ECO:0000256" key="6">
    <source>
        <dbReference type="ARBA" id="ARBA00022438"/>
    </source>
</evidence>
<feature type="domain" description="AB hydrolase-1" evidence="14">
    <location>
        <begin position="36"/>
        <end position="297"/>
    </location>
</feature>
<dbReference type="RefSeq" id="WP_012824924.1">
    <property type="nucleotide sequence ID" value="NC_013422.1"/>
</dbReference>
<dbReference type="PRINTS" id="PR00793">
    <property type="entry name" value="PROAMNOPTASE"/>
</dbReference>
<dbReference type="AlphaFoldDB" id="D0KVR2"/>
<evidence type="ECO:0000256" key="3">
    <source>
        <dbReference type="ARBA" id="ARBA00010088"/>
    </source>
</evidence>
<comment type="catalytic activity">
    <reaction evidence="1 11 13">
        <text>Release of N-terminal proline from a peptide.</text>
        <dbReference type="EC" id="3.4.11.5"/>
    </reaction>
</comment>
<dbReference type="InterPro" id="IPR000073">
    <property type="entry name" value="AB_hydrolase_1"/>
</dbReference>
<dbReference type="OrthoDB" id="9796770at2"/>
<dbReference type="GO" id="GO:0005737">
    <property type="term" value="C:cytoplasm"/>
    <property type="evidence" value="ECO:0007669"/>
    <property type="project" value="UniProtKB-SubCell"/>
</dbReference>
<protein>
    <recommendedName>
        <fullName evidence="5 11">Proline iminopeptidase</fullName>
        <shortName evidence="11">PIP</shortName>
        <ecNumber evidence="4 11">3.4.11.5</ecNumber>
    </recommendedName>
    <alternativeName>
        <fullName evidence="10 11">Prolyl aminopeptidase</fullName>
    </alternativeName>
</protein>
<dbReference type="Pfam" id="PF00561">
    <property type="entry name" value="Abhydrolase_1"/>
    <property type="match status" value="1"/>
</dbReference>
<evidence type="ECO:0000256" key="10">
    <source>
        <dbReference type="ARBA" id="ARBA00029605"/>
    </source>
</evidence>
<feature type="active site" evidence="12">
    <location>
        <position position="265"/>
    </location>
</feature>
<dbReference type="GO" id="GO:0006508">
    <property type="term" value="P:proteolysis"/>
    <property type="evidence" value="ECO:0007669"/>
    <property type="project" value="UniProtKB-KW"/>
</dbReference>
<keyword evidence="7 11" id="KW-0963">Cytoplasm</keyword>
<evidence type="ECO:0000313" key="15">
    <source>
        <dbReference type="EMBL" id="ACX96892.1"/>
    </source>
</evidence>
<dbReference type="EMBL" id="CP001801">
    <property type="protein sequence ID" value="ACX96892.1"/>
    <property type="molecule type" value="Genomic_DNA"/>
</dbReference>
<comment type="subcellular location">
    <subcellularLocation>
        <location evidence="2 11">Cytoplasm</location>
    </subcellularLocation>
</comment>
<dbReference type="NCBIfam" id="TIGR01249">
    <property type="entry name" value="pro_imino_pep_1"/>
    <property type="match status" value="1"/>
</dbReference>
<dbReference type="STRING" id="555778.Hneap_2074"/>
<evidence type="ECO:0000313" key="16">
    <source>
        <dbReference type="Proteomes" id="UP000009102"/>
    </source>
</evidence>
<sequence>MRELYPAIEPLVTHSIPVEAPHILHAEECGRLKGIPVVFLHGGPGAGCTPAHRRFFDPDRYRIILIDQRGAGRSTPHAHLEGNTTQHLIADLERVRVHLNIERWLVFGGSWGSTLALAYAATHPERVLGLILRGIFLCRDEDVSWFYQRGADRLFPDYWADYLAPIPEDERDDLVAAYHRRLTGSDELARMQAAKAWSTWEGRTATLLTDPATVDFFADPHHALSIARIENHYFMHGAFLREQPLLEQVDRLAGIEGEIIHGRYDVVCPVDQAFSLAAAWPNAKLTVVEDAGHAASELGITDALIRATDRFAERLTGHQNGRG</sequence>
<evidence type="ECO:0000256" key="2">
    <source>
        <dbReference type="ARBA" id="ARBA00004496"/>
    </source>
</evidence>
<evidence type="ECO:0000256" key="13">
    <source>
        <dbReference type="RuleBase" id="RU003421"/>
    </source>
</evidence>
<dbReference type="SUPFAM" id="SSF53474">
    <property type="entry name" value="alpha/beta-Hydrolases"/>
    <property type="match status" value="1"/>
</dbReference>
<dbReference type="PANTHER" id="PTHR43722">
    <property type="entry name" value="PROLINE IMINOPEPTIDASE"/>
    <property type="match status" value="1"/>
</dbReference>
<evidence type="ECO:0000256" key="8">
    <source>
        <dbReference type="ARBA" id="ARBA00022670"/>
    </source>
</evidence>
<dbReference type="EC" id="3.4.11.5" evidence="4 11"/>
<accession>D0KVR2</accession>
<evidence type="ECO:0000256" key="11">
    <source>
        <dbReference type="PIRNR" id="PIRNR006431"/>
    </source>
</evidence>
<dbReference type="HOGENOM" id="CLU_043739_2_2_6"/>
<dbReference type="MEROPS" id="S33.001"/>
<keyword evidence="8 11" id="KW-0645">Protease</keyword>
<dbReference type="eggNOG" id="COG0596">
    <property type="taxonomic scope" value="Bacteria"/>
</dbReference>
<name>D0KVR2_HALNC</name>
<dbReference type="PRINTS" id="PR00111">
    <property type="entry name" value="ABHYDROLASE"/>
</dbReference>
<organism evidence="15 16">
    <name type="scientific">Halothiobacillus neapolitanus (strain ATCC 23641 / DSM 15147 / CIP 104769 / NCIMB 8539 / c2)</name>
    <name type="common">Thiobacillus neapolitanus</name>
    <dbReference type="NCBI Taxonomy" id="555778"/>
    <lineage>
        <taxon>Bacteria</taxon>
        <taxon>Pseudomonadati</taxon>
        <taxon>Pseudomonadota</taxon>
        <taxon>Gammaproteobacteria</taxon>
        <taxon>Chromatiales</taxon>
        <taxon>Halothiobacillaceae</taxon>
        <taxon>Halothiobacillus</taxon>
    </lineage>
</organism>
<feature type="active site" description="Proton donor" evidence="12">
    <location>
        <position position="293"/>
    </location>
</feature>
<dbReference type="InterPro" id="IPR002410">
    <property type="entry name" value="Peptidase_S33"/>
</dbReference>
<dbReference type="ESTHER" id="halnc-d0kvr2">
    <property type="family name" value="Proline_iminopeptidase"/>
</dbReference>
<proteinExistence type="inferred from homology"/>
<dbReference type="PIRSF" id="PIRSF006431">
    <property type="entry name" value="Pept_S33"/>
    <property type="match status" value="1"/>
</dbReference>
<evidence type="ECO:0000256" key="9">
    <source>
        <dbReference type="ARBA" id="ARBA00022801"/>
    </source>
</evidence>
<evidence type="ECO:0000256" key="7">
    <source>
        <dbReference type="ARBA" id="ARBA00022490"/>
    </source>
</evidence>
<keyword evidence="6 11" id="KW-0031">Aminopeptidase</keyword>
<dbReference type="InterPro" id="IPR029058">
    <property type="entry name" value="AB_hydrolase_fold"/>
</dbReference>
<gene>
    <name evidence="15" type="ordered locus">Hneap_2074</name>
</gene>
<evidence type="ECO:0000256" key="4">
    <source>
        <dbReference type="ARBA" id="ARBA00012568"/>
    </source>
</evidence>
<evidence type="ECO:0000256" key="12">
    <source>
        <dbReference type="PIRSR" id="PIRSR006431-1"/>
    </source>
</evidence>